<evidence type="ECO:0000313" key="2">
    <source>
        <dbReference type="EMBL" id="GAA4786362.1"/>
    </source>
</evidence>
<organism evidence="2 3">
    <name type="scientific">Lysobacter hankyongensis</name>
    <dbReference type="NCBI Taxonomy" id="1176535"/>
    <lineage>
        <taxon>Bacteria</taxon>
        <taxon>Pseudomonadati</taxon>
        <taxon>Pseudomonadota</taxon>
        <taxon>Gammaproteobacteria</taxon>
        <taxon>Lysobacterales</taxon>
        <taxon>Lysobacteraceae</taxon>
        <taxon>Lysobacter</taxon>
    </lineage>
</organism>
<reference evidence="3" key="1">
    <citation type="journal article" date="2019" name="Int. J. Syst. Evol. Microbiol.">
        <title>The Global Catalogue of Microorganisms (GCM) 10K type strain sequencing project: providing services to taxonomists for standard genome sequencing and annotation.</title>
        <authorList>
            <consortium name="The Broad Institute Genomics Platform"/>
            <consortium name="The Broad Institute Genome Sequencing Center for Infectious Disease"/>
            <person name="Wu L."/>
            <person name="Ma J."/>
        </authorList>
    </citation>
    <scope>NUCLEOTIDE SEQUENCE [LARGE SCALE GENOMIC DNA]</scope>
    <source>
        <strain evidence="3">JCM 18204</strain>
    </source>
</reference>
<dbReference type="PROSITE" id="PS51257">
    <property type="entry name" value="PROKAR_LIPOPROTEIN"/>
    <property type="match status" value="1"/>
</dbReference>
<dbReference type="Pfam" id="PF13698">
    <property type="entry name" value="DUF4156"/>
    <property type="match status" value="1"/>
</dbReference>
<gene>
    <name evidence="2" type="ORF">GCM10023307_08920</name>
</gene>
<dbReference type="RefSeq" id="WP_345302100.1">
    <property type="nucleotide sequence ID" value="NZ_BAABJE010000002.1"/>
</dbReference>
<sequence>MSVRRFAIAAACLLAAGCTWVHMAPGASKVRVVDGTPAGCEKRGEVEVSVKDSVAFYERNRLKVRDELETLARNEAPGLGADTVQPVAPPVSGEQRYIAWRCRK</sequence>
<feature type="chain" id="PRO_5045867954" evidence="1">
    <location>
        <begin position="24"/>
        <end position="104"/>
    </location>
</feature>
<evidence type="ECO:0000256" key="1">
    <source>
        <dbReference type="SAM" id="SignalP"/>
    </source>
</evidence>
<proteinExistence type="predicted"/>
<keyword evidence="3" id="KW-1185">Reference proteome</keyword>
<evidence type="ECO:0000313" key="3">
    <source>
        <dbReference type="Proteomes" id="UP001499959"/>
    </source>
</evidence>
<dbReference type="Proteomes" id="UP001499959">
    <property type="component" value="Unassembled WGS sequence"/>
</dbReference>
<feature type="signal peptide" evidence="1">
    <location>
        <begin position="1"/>
        <end position="23"/>
    </location>
</feature>
<accession>A0ABP9AV64</accession>
<protein>
    <submittedName>
        <fullName evidence="2">DUF4156 domain-containing protein</fullName>
    </submittedName>
</protein>
<dbReference type="InterPro" id="IPR025294">
    <property type="entry name" value="DUF4156"/>
</dbReference>
<comment type="caution">
    <text evidence="2">The sequence shown here is derived from an EMBL/GenBank/DDBJ whole genome shotgun (WGS) entry which is preliminary data.</text>
</comment>
<name>A0ABP9AV64_9GAMM</name>
<dbReference type="EMBL" id="BAABJE010000002">
    <property type="protein sequence ID" value="GAA4786362.1"/>
    <property type="molecule type" value="Genomic_DNA"/>
</dbReference>
<keyword evidence="1" id="KW-0732">Signal</keyword>